<dbReference type="Proteomes" id="UP000004980">
    <property type="component" value="Unassembled WGS sequence"/>
</dbReference>
<evidence type="ECO:0000313" key="2">
    <source>
        <dbReference type="Proteomes" id="UP000004980"/>
    </source>
</evidence>
<protein>
    <submittedName>
        <fullName evidence="1">Uncharacterized protein</fullName>
    </submittedName>
</protein>
<sequence>MKSRPTVIDLLHRAINAVVIVVTAIFGNAGTSSVRVLNDSMTLDSAKSLSGRSFAVMTSHALAAVYGESADAIDESATEVLPAVIEYALTCHGDAGTQHTAFGAGSFALNALGFSASAEHRKS</sequence>
<dbReference type="RefSeq" id="WP_009770326.1">
    <property type="nucleotide sequence ID" value="NZ_AKAU01000261.1"/>
</dbReference>
<name>A0ABN0F7Z6_9BURK</name>
<proteinExistence type="predicted"/>
<gene>
    <name evidence="1" type="ORF">WQE_42914</name>
</gene>
<reference evidence="1 2" key="1">
    <citation type="journal article" date="2012" name="J. Bacteriol.">
        <title>Draft Genome Sequence of the Soil Bacterium Burkholderia terrae Strain BS001, Which Interacts with Fungal Surface Structures.</title>
        <authorList>
            <person name="Nazir R."/>
            <person name="Hansen M.A."/>
            <person name="Sorensen S."/>
            <person name="van Elsas J.D."/>
        </authorList>
    </citation>
    <scope>NUCLEOTIDE SEQUENCE [LARGE SCALE GENOMIC DNA]</scope>
    <source>
        <strain evidence="1 2">BS001</strain>
    </source>
</reference>
<dbReference type="EMBL" id="AKAU01000261">
    <property type="protein sequence ID" value="EIM94751.1"/>
    <property type="molecule type" value="Genomic_DNA"/>
</dbReference>
<evidence type="ECO:0000313" key="1">
    <source>
        <dbReference type="EMBL" id="EIM94751.1"/>
    </source>
</evidence>
<keyword evidence="2" id="KW-1185">Reference proteome</keyword>
<organism evidence="1 2">
    <name type="scientific">Paraburkholderia hospita</name>
    <dbReference type="NCBI Taxonomy" id="169430"/>
    <lineage>
        <taxon>Bacteria</taxon>
        <taxon>Pseudomonadati</taxon>
        <taxon>Pseudomonadota</taxon>
        <taxon>Betaproteobacteria</taxon>
        <taxon>Burkholderiales</taxon>
        <taxon>Burkholderiaceae</taxon>
        <taxon>Paraburkholderia</taxon>
    </lineage>
</organism>
<comment type="caution">
    <text evidence="1">The sequence shown here is derived from an EMBL/GenBank/DDBJ whole genome shotgun (WGS) entry which is preliminary data.</text>
</comment>
<accession>A0ABN0F7Z6</accession>